<keyword evidence="2" id="KW-1185">Reference proteome</keyword>
<proteinExistence type="predicted"/>
<evidence type="ECO:0000313" key="2">
    <source>
        <dbReference type="Proteomes" id="UP000829398"/>
    </source>
</evidence>
<sequence>MVDAIVSVVLEQRISMAVEESKEQMKLVTGAGKEVKKLTCNLRAIQAVLNDADQRQVKEEGFRLWLDQLKDASCEMEDVLDEWNTARQKRKIQGFNDENSLVPQQKKVCCSFFPATSCFGFKRLVLSRDIALKIKQINETLDDIARQKDMFDFDVNVSKSTTIEKPDPRVQTTSVVDESEIFGREYEKNELISKLLREQSHEQNGLPIISLVGLGGIGKTTLAQLAYNNDEVVRNFDKRMWVCVSKPFDEFRIARAIIEAVTGSASNLSEFQSLILCVQECIAGKKFLLILDDMWNEEYNKWEPLYHCLKYSLKGSKILITTRNETVAKIMRSIDMISIKQLSENECWSMFKKLAFFDRSNEKRERLEKIGRKIVGKCC</sequence>
<reference evidence="2" key="1">
    <citation type="journal article" date="2023" name="Hortic. Res.">
        <title>A chromosome-level phased genome enabling allele-level studies in sweet orange: a case study on citrus Huanglongbing tolerance.</title>
        <authorList>
            <person name="Wu B."/>
            <person name="Yu Q."/>
            <person name="Deng Z."/>
            <person name="Duan Y."/>
            <person name="Luo F."/>
            <person name="Gmitter F. Jr."/>
        </authorList>
    </citation>
    <scope>NUCLEOTIDE SEQUENCE [LARGE SCALE GENOMIC DNA]</scope>
    <source>
        <strain evidence="2">cv. Valencia</strain>
    </source>
</reference>
<name>A0ACB8P042_CITSI</name>
<gene>
    <name evidence="1" type="ORF">KPL71_001770</name>
</gene>
<dbReference type="EMBL" id="CM039170">
    <property type="protein sequence ID" value="KAH9803453.1"/>
    <property type="molecule type" value="Genomic_DNA"/>
</dbReference>
<dbReference type="Proteomes" id="UP000829398">
    <property type="component" value="Chromosome 1"/>
</dbReference>
<comment type="caution">
    <text evidence="1">The sequence shown here is derived from an EMBL/GenBank/DDBJ whole genome shotgun (WGS) entry which is preliminary data.</text>
</comment>
<organism evidence="1 2">
    <name type="scientific">Citrus sinensis</name>
    <name type="common">Sweet orange</name>
    <name type="synonym">Citrus aurantium var. sinensis</name>
    <dbReference type="NCBI Taxonomy" id="2711"/>
    <lineage>
        <taxon>Eukaryota</taxon>
        <taxon>Viridiplantae</taxon>
        <taxon>Streptophyta</taxon>
        <taxon>Embryophyta</taxon>
        <taxon>Tracheophyta</taxon>
        <taxon>Spermatophyta</taxon>
        <taxon>Magnoliopsida</taxon>
        <taxon>eudicotyledons</taxon>
        <taxon>Gunneridae</taxon>
        <taxon>Pentapetalae</taxon>
        <taxon>rosids</taxon>
        <taxon>malvids</taxon>
        <taxon>Sapindales</taxon>
        <taxon>Rutaceae</taxon>
        <taxon>Aurantioideae</taxon>
        <taxon>Citrus</taxon>
    </lineage>
</organism>
<protein>
    <submittedName>
        <fullName evidence="1">Uncharacterized protein</fullName>
    </submittedName>
</protein>
<accession>A0ACB8P042</accession>
<evidence type="ECO:0000313" key="1">
    <source>
        <dbReference type="EMBL" id="KAH9803453.1"/>
    </source>
</evidence>